<name>F1YP54_9ACTN</name>
<feature type="domain" description="DUF306" evidence="2">
    <location>
        <begin position="40"/>
        <end position="143"/>
    </location>
</feature>
<dbReference type="Gene3D" id="2.40.128.270">
    <property type="match status" value="2"/>
</dbReference>
<dbReference type="Pfam" id="PF03724">
    <property type="entry name" value="META"/>
    <property type="match status" value="2"/>
</dbReference>
<evidence type="ECO:0000256" key="1">
    <source>
        <dbReference type="SAM" id="SignalP"/>
    </source>
</evidence>
<dbReference type="InterPro" id="IPR038670">
    <property type="entry name" value="HslJ-like_sf"/>
</dbReference>
<feature type="domain" description="DUF306" evidence="2">
    <location>
        <begin position="150"/>
        <end position="256"/>
    </location>
</feature>
<dbReference type="PANTHER" id="PTHR35535:SF2">
    <property type="entry name" value="DUF306 DOMAIN-CONTAINING PROTEIN"/>
    <property type="match status" value="1"/>
</dbReference>
<keyword evidence="1" id="KW-0732">Signal</keyword>
<gene>
    <name evidence="3" type="ORF">SCNU_18582</name>
</gene>
<organism evidence="3 4">
    <name type="scientific">Gordonia neofelifaecis NRRL B-59395</name>
    <dbReference type="NCBI Taxonomy" id="644548"/>
    <lineage>
        <taxon>Bacteria</taxon>
        <taxon>Bacillati</taxon>
        <taxon>Actinomycetota</taxon>
        <taxon>Actinomycetes</taxon>
        <taxon>Mycobacteriales</taxon>
        <taxon>Gordoniaceae</taxon>
        <taxon>Gordonia</taxon>
    </lineage>
</organism>
<dbReference type="RefSeq" id="WP_009680909.1">
    <property type="nucleotide sequence ID" value="NZ_AEUD01000021.1"/>
</dbReference>
<dbReference type="eggNOG" id="COG3187">
    <property type="taxonomic scope" value="Bacteria"/>
</dbReference>
<keyword evidence="4" id="KW-1185">Reference proteome</keyword>
<dbReference type="PANTHER" id="PTHR35535">
    <property type="entry name" value="HEAT SHOCK PROTEIN HSLJ"/>
    <property type="match status" value="1"/>
</dbReference>
<dbReference type="EMBL" id="AEUD01000021">
    <property type="protein sequence ID" value="EGD53559.1"/>
    <property type="molecule type" value="Genomic_DNA"/>
</dbReference>
<dbReference type="STRING" id="644548.SCNU_18582"/>
<protein>
    <submittedName>
        <fullName evidence="3">Heat shock protein HslJ</fullName>
    </submittedName>
</protein>
<dbReference type="OrthoDB" id="507754at2"/>
<reference evidence="3 4" key="1">
    <citation type="journal article" date="2011" name="J. Bacteriol.">
        <title>Draft Genome Sequence of Gordonia neofelifaecis NRRL B-59395, a Cholesterol-Degrading Actinomycete.</title>
        <authorList>
            <person name="Ge F."/>
            <person name="Li W."/>
            <person name="Chen G."/>
            <person name="Liu Y."/>
            <person name="Zhang G."/>
            <person name="Yong B."/>
            <person name="Wang Q."/>
            <person name="Wang N."/>
            <person name="Huang Z."/>
            <person name="Li W."/>
            <person name="Wang J."/>
            <person name="Wu C."/>
            <person name="Xie Q."/>
            <person name="Liu G."/>
        </authorList>
    </citation>
    <scope>NUCLEOTIDE SEQUENCE [LARGE SCALE GENOMIC DNA]</scope>
    <source>
        <strain evidence="3 4">NRRL B-59395</strain>
    </source>
</reference>
<keyword evidence="3" id="KW-0346">Stress response</keyword>
<evidence type="ECO:0000259" key="2">
    <source>
        <dbReference type="Pfam" id="PF03724"/>
    </source>
</evidence>
<sequence>MSIGRRMRARVAGSAAVVIAVVGAVTGCTDDDSTVPSDPAALVGNTYLSSQVNGPQIPGGGPLVLAFTKGQLSANAGCNGHGGSVAFDGDTMTTGNLVGTMMACPPPRDGADRWVSNLLGSPLTWHLDDQTLTLSRGDQQVTLVERQNRPVVGTRWQVTALVADDAVSTSAALRKSEPYFEIADDGRLSGSTGCNRMTGTAQVDGDRITFSPIATTRIACDPETTEVERTVLAALDGAATVEVDGDDMSLTNVAHGDVGLRLKAADGS</sequence>
<dbReference type="AlphaFoldDB" id="F1YP54"/>
<dbReference type="PROSITE" id="PS51257">
    <property type="entry name" value="PROKAR_LIPOPROTEIN"/>
    <property type="match status" value="1"/>
</dbReference>
<evidence type="ECO:0000313" key="4">
    <source>
        <dbReference type="Proteomes" id="UP000035065"/>
    </source>
</evidence>
<feature type="chain" id="PRO_5003273717" evidence="1">
    <location>
        <begin position="25"/>
        <end position="268"/>
    </location>
</feature>
<comment type="caution">
    <text evidence="3">The sequence shown here is derived from an EMBL/GenBank/DDBJ whole genome shotgun (WGS) entry which is preliminary data.</text>
</comment>
<evidence type="ECO:0000313" key="3">
    <source>
        <dbReference type="EMBL" id="EGD53559.1"/>
    </source>
</evidence>
<dbReference type="InterPro" id="IPR005184">
    <property type="entry name" value="DUF306_Meta_HslJ"/>
</dbReference>
<dbReference type="Proteomes" id="UP000035065">
    <property type="component" value="Unassembled WGS sequence"/>
</dbReference>
<accession>F1YP54</accession>
<proteinExistence type="predicted"/>
<feature type="signal peptide" evidence="1">
    <location>
        <begin position="1"/>
        <end position="24"/>
    </location>
</feature>
<dbReference type="InterPro" id="IPR053147">
    <property type="entry name" value="Hsp_HslJ-like"/>
</dbReference>